<keyword evidence="2" id="KW-0812">Transmembrane</keyword>
<keyword evidence="2" id="KW-1133">Transmembrane helix</keyword>
<feature type="compositionally biased region" description="Polar residues" evidence="1">
    <location>
        <begin position="1"/>
        <end position="12"/>
    </location>
</feature>
<evidence type="ECO:0000313" key="3">
    <source>
        <dbReference type="EMBL" id="MBA5726544.1"/>
    </source>
</evidence>
<evidence type="ECO:0000256" key="1">
    <source>
        <dbReference type="SAM" id="MobiDB-lite"/>
    </source>
</evidence>
<evidence type="ECO:0000313" key="4">
    <source>
        <dbReference type="Proteomes" id="UP000765338"/>
    </source>
</evidence>
<dbReference type="EMBL" id="PDLY01000001">
    <property type="protein sequence ID" value="MBA5726544.1"/>
    <property type="molecule type" value="Genomic_DNA"/>
</dbReference>
<feature type="transmembrane region" description="Helical" evidence="2">
    <location>
        <begin position="24"/>
        <end position="44"/>
    </location>
</feature>
<keyword evidence="2" id="KW-0472">Membrane</keyword>
<protein>
    <submittedName>
        <fullName evidence="3">Uncharacterized protein</fullName>
    </submittedName>
</protein>
<name>A0ABR5ZQE6_9PROT</name>
<accession>A0ABR5ZQE6</accession>
<gene>
    <name evidence="3" type="ORF">CPA56_00840</name>
</gene>
<sequence length="76" mass="8643">MTSLSMQGNRIMSSPSPSRPSSQTYVYTIALALSFLLQLVWPALSPLMGVMRIFTLMGIFFFGPLELYQLCRTDRY</sequence>
<comment type="caution">
    <text evidence="3">The sequence shown here is derived from an EMBL/GenBank/DDBJ whole genome shotgun (WGS) entry which is preliminary data.</text>
</comment>
<keyword evidence="4" id="KW-1185">Reference proteome</keyword>
<evidence type="ECO:0000256" key="2">
    <source>
        <dbReference type="SAM" id="Phobius"/>
    </source>
</evidence>
<proteinExistence type="predicted"/>
<dbReference type="Proteomes" id="UP000765338">
    <property type="component" value="Unassembled WGS sequence"/>
</dbReference>
<reference evidence="3 4" key="1">
    <citation type="submission" date="2017-10" db="EMBL/GenBank/DDBJ databases">
        <authorList>
            <person name="Jakob F."/>
        </authorList>
    </citation>
    <scope>NUCLEOTIDE SEQUENCE [LARGE SCALE GENOMIC DNA]</scope>
    <source>
        <strain evidence="3 4">TMW 2.1889</strain>
    </source>
</reference>
<feature type="region of interest" description="Disordered" evidence="1">
    <location>
        <begin position="1"/>
        <end position="22"/>
    </location>
</feature>
<feature type="compositionally biased region" description="Low complexity" evidence="1">
    <location>
        <begin position="13"/>
        <end position="22"/>
    </location>
</feature>
<feature type="transmembrane region" description="Helical" evidence="2">
    <location>
        <begin position="50"/>
        <end position="68"/>
    </location>
</feature>
<organism evidence="3 4">
    <name type="scientific">Bombella mellum</name>
    <dbReference type="NCBI Taxonomy" id="2039288"/>
    <lineage>
        <taxon>Bacteria</taxon>
        <taxon>Pseudomonadati</taxon>
        <taxon>Pseudomonadota</taxon>
        <taxon>Alphaproteobacteria</taxon>
        <taxon>Acetobacterales</taxon>
        <taxon>Acetobacteraceae</taxon>
        <taxon>Bombella</taxon>
    </lineage>
</organism>